<accession>A0ABT2W592</accession>
<gene>
    <name evidence="2" type="ORF">NZ698_09190</name>
</gene>
<dbReference type="EMBL" id="JAOTEM010000002">
    <property type="protein sequence ID" value="MCU7617371.1"/>
    <property type="molecule type" value="Genomic_DNA"/>
</dbReference>
<dbReference type="InterPro" id="IPR025351">
    <property type="entry name" value="Pvc16_N"/>
</dbReference>
<feature type="domain" description="Pvc16 N-terminal" evidence="1">
    <location>
        <begin position="10"/>
        <end position="169"/>
    </location>
</feature>
<organism evidence="2 3">
    <name type="scientific">Chryseobacterium edaphi</name>
    <dbReference type="NCBI Taxonomy" id="2976532"/>
    <lineage>
        <taxon>Bacteria</taxon>
        <taxon>Pseudomonadati</taxon>
        <taxon>Bacteroidota</taxon>
        <taxon>Flavobacteriia</taxon>
        <taxon>Flavobacteriales</taxon>
        <taxon>Weeksellaceae</taxon>
        <taxon>Chryseobacterium group</taxon>
        <taxon>Chryseobacterium</taxon>
    </lineage>
</organism>
<reference evidence="3" key="1">
    <citation type="submission" date="2023-07" db="EMBL/GenBank/DDBJ databases">
        <title>Chryseobacterium sp. strain PBS4-4 Genome sequencing and assembly.</title>
        <authorList>
            <person name="Jung Y."/>
        </authorList>
    </citation>
    <scope>NUCLEOTIDE SEQUENCE [LARGE SCALE GENOMIC DNA]</scope>
    <source>
        <strain evidence="3">PBS4-4</strain>
    </source>
</reference>
<proteinExistence type="predicted"/>
<keyword evidence="3" id="KW-1185">Reference proteome</keyword>
<evidence type="ECO:0000313" key="3">
    <source>
        <dbReference type="Proteomes" id="UP001208649"/>
    </source>
</evidence>
<comment type="caution">
    <text evidence="2">The sequence shown here is derived from an EMBL/GenBank/DDBJ whole genome shotgun (WGS) entry which is preliminary data.</text>
</comment>
<evidence type="ECO:0000313" key="2">
    <source>
        <dbReference type="EMBL" id="MCU7617371.1"/>
    </source>
</evidence>
<sequence>MKISEILTKIADDINSKLQSQSAVVIANLAAISKDEEFLQLSSPIILSLVNIEEVRNLKNKTSPSYSSGITQNFSNLVFSVLFASPMIKSADYLEGIDALEEIIQYFKDKPIFQVQDSDLLINELNFNQKIAIEMISLSTEELHHMWSYLGCYYMPSVLYKVRMLPNESVNL</sequence>
<name>A0ABT2W592_9FLAO</name>
<dbReference type="Pfam" id="PF14065">
    <property type="entry name" value="Pvc16_N"/>
    <property type="match status" value="1"/>
</dbReference>
<evidence type="ECO:0000259" key="1">
    <source>
        <dbReference type="Pfam" id="PF14065"/>
    </source>
</evidence>
<dbReference type="RefSeq" id="WP_263002818.1">
    <property type="nucleotide sequence ID" value="NZ_JAOTEM010000002.1"/>
</dbReference>
<dbReference type="Proteomes" id="UP001208649">
    <property type="component" value="Unassembled WGS sequence"/>
</dbReference>
<protein>
    <submittedName>
        <fullName evidence="2">DUF4255 domain-containing protein</fullName>
    </submittedName>
</protein>